<organism evidence="10 11">
    <name type="scientific">Syphacia muris</name>
    <dbReference type="NCBI Taxonomy" id="451379"/>
    <lineage>
        <taxon>Eukaryota</taxon>
        <taxon>Metazoa</taxon>
        <taxon>Ecdysozoa</taxon>
        <taxon>Nematoda</taxon>
        <taxon>Chromadorea</taxon>
        <taxon>Rhabditida</taxon>
        <taxon>Spirurina</taxon>
        <taxon>Oxyuridomorpha</taxon>
        <taxon>Oxyuroidea</taxon>
        <taxon>Oxyuridae</taxon>
        <taxon>Syphacia</taxon>
    </lineage>
</organism>
<keyword evidence="5 7" id="KW-0472">Membrane</keyword>
<keyword evidence="10" id="KW-1185">Reference proteome</keyword>
<dbReference type="WBParaSite" id="SMUV_0000096701-mRNA-1">
    <property type="protein sequence ID" value="SMUV_0000096701-mRNA-1"/>
    <property type="gene ID" value="SMUV_0000096701"/>
</dbReference>
<dbReference type="STRING" id="451379.A0A0N5AA05"/>
<comment type="subcellular location">
    <subcellularLocation>
        <location evidence="1">Nucleus membrane</location>
    </subcellularLocation>
</comment>
<dbReference type="Proteomes" id="UP000046393">
    <property type="component" value="Unplaced"/>
</dbReference>
<dbReference type="AlphaFoldDB" id="A0A0N5AA05"/>
<evidence type="ECO:0000259" key="9">
    <source>
        <dbReference type="PROSITE" id="PS51049"/>
    </source>
</evidence>
<evidence type="ECO:0000256" key="7">
    <source>
        <dbReference type="PROSITE-ProRule" id="PRU00385"/>
    </source>
</evidence>
<evidence type="ECO:0000256" key="4">
    <source>
        <dbReference type="ARBA" id="ARBA00022989"/>
    </source>
</evidence>
<reference evidence="11" key="1">
    <citation type="submission" date="2017-02" db="UniProtKB">
        <authorList>
            <consortium name="WormBaseParasite"/>
        </authorList>
    </citation>
    <scope>IDENTIFICATION</scope>
</reference>
<accession>A0A0N5AA05</accession>
<protein>
    <submittedName>
        <fullName evidence="11">KASH domain-containing protein</fullName>
    </submittedName>
</protein>
<feature type="compositionally biased region" description="Polar residues" evidence="8">
    <location>
        <begin position="118"/>
        <end position="129"/>
    </location>
</feature>
<feature type="region of interest" description="Disordered" evidence="8">
    <location>
        <begin position="326"/>
        <end position="362"/>
    </location>
</feature>
<feature type="region of interest" description="Disordered" evidence="8">
    <location>
        <begin position="113"/>
        <end position="134"/>
    </location>
</feature>
<feature type="compositionally biased region" description="Polar residues" evidence="8">
    <location>
        <begin position="47"/>
        <end position="60"/>
    </location>
</feature>
<keyword evidence="3 7" id="KW-0812">Transmembrane</keyword>
<proteinExistence type="inferred from homology"/>
<comment type="similarity">
    <text evidence="2">Belongs to the nesprin family.</text>
</comment>
<feature type="topological domain" description="Cytoplasmic" evidence="7">
    <location>
        <begin position="1"/>
        <end position="869"/>
    </location>
</feature>
<feature type="compositionally biased region" description="Polar residues" evidence="8">
    <location>
        <begin position="342"/>
        <end position="362"/>
    </location>
</feature>
<evidence type="ECO:0000256" key="3">
    <source>
        <dbReference type="ARBA" id="ARBA00022692"/>
    </source>
</evidence>
<evidence type="ECO:0000256" key="6">
    <source>
        <dbReference type="ARBA" id="ARBA00023242"/>
    </source>
</evidence>
<feature type="region of interest" description="Disordered" evidence="8">
    <location>
        <begin position="458"/>
        <end position="490"/>
    </location>
</feature>
<feature type="domain" description="KASH" evidence="9">
    <location>
        <begin position="861"/>
        <end position="921"/>
    </location>
</feature>
<evidence type="ECO:0000256" key="1">
    <source>
        <dbReference type="ARBA" id="ARBA00004126"/>
    </source>
</evidence>
<evidence type="ECO:0000256" key="5">
    <source>
        <dbReference type="ARBA" id="ARBA00023136"/>
    </source>
</evidence>
<dbReference type="PROSITE" id="PS51049">
    <property type="entry name" value="KASH"/>
    <property type="match status" value="1"/>
</dbReference>
<keyword evidence="6" id="KW-0539">Nucleus</keyword>
<sequence length="921" mass="104209">MYTARVCLLSIISSVYFNEAFVTEKVFQKRIEKEGRCLTDNVRRNSQETASEDTSSAQNSPEHRRLKALTQRWHDIWLRSLAVICRVETLLGLQQEEKNFGICDDLREPPVKKRRTLDSSTSETCSNEPQESEEDIIPFTKDDYERITDKPKMSQLSVNKSFAAEDDTEHQPDVGYSSGENSVSDSLVDPCFKKAVCETNNDEVHLFIDSTPVKSYYKTVPLDDAGVTDTETSRLTDSNVFVRKSTNDVLTDSLMVNIEENTGVYSDDEIENIFELLDDEIGANAEKKYFQAQIECIKEGTKWREISSSQHSKRCSQGSLPVYRQNSCDASSEESEEEVHNESTTSLIKSQSNRTNSLKRPYVSRSSNASSLFKASLSNIDSSTPAKNLYLSQCSEPSTSSIDAVSSLRIPSYHKHKLKGSIDRTSFRRRSRFHRLPRSSTDINRLDNFMSMSTHSAPGATTLYDNSFSDTDDTSQEQSDAPPYEWDDYNPPVKEENNEYGDKGNQQSLLGFGMYDEFQTSLADNVKSIIVESKASLRNANALLNCRPTDESLEDLRTVASANAERLSILALNGRINPKDYREFEEVSEGWRKVLSAIESSTPSSLSPKRSADKEPIEVVLSKVKKFASFLKHLQSNVAEKDDQSKSSICSISSITSLDDVESALKIFEDMRQKLIKRGEEVFSLLHSDALSEHLMELTTEFEPMKLLYEEAIEKVELTVEQVEKVKKNWNDLAETQMNLQTTIANIEKELVDMRKGSNNCSQIAMELELCQERMNRLETSYNYLASSLSELSVDSSTSKVVDFDTELKRYTEAIESLKNRFETLKNPPSSADVFDSKNSKTCEHKDVVEKVQKQKQCCKQQYRQSQKDQLYPMNWRLLLLLCSAALAFFAWSLSCSDATANNWGHALGLHVNYVNGPPPV</sequence>
<dbReference type="GO" id="GO:0031965">
    <property type="term" value="C:nuclear membrane"/>
    <property type="evidence" value="ECO:0007669"/>
    <property type="project" value="UniProtKB-SubCell"/>
</dbReference>
<name>A0A0N5AA05_9BILA</name>
<feature type="region of interest" description="Disordered" evidence="8">
    <location>
        <begin position="42"/>
        <end position="64"/>
    </location>
</feature>
<evidence type="ECO:0000313" key="11">
    <source>
        <dbReference type="WBParaSite" id="SMUV_0000096701-mRNA-1"/>
    </source>
</evidence>
<keyword evidence="4" id="KW-1133">Transmembrane helix</keyword>
<feature type="topological domain" description="Perinuclear space" evidence="7">
    <location>
        <begin position="891"/>
        <end position="921"/>
    </location>
</feature>
<dbReference type="InterPro" id="IPR012315">
    <property type="entry name" value="KASH"/>
</dbReference>
<evidence type="ECO:0000256" key="8">
    <source>
        <dbReference type="SAM" id="MobiDB-lite"/>
    </source>
</evidence>
<evidence type="ECO:0000256" key="2">
    <source>
        <dbReference type="ARBA" id="ARBA00008619"/>
    </source>
</evidence>
<evidence type="ECO:0000313" key="10">
    <source>
        <dbReference type="Proteomes" id="UP000046393"/>
    </source>
</evidence>